<reference evidence="2 4" key="1">
    <citation type="submission" date="2017-03" db="EMBL/GenBank/DDBJ databases">
        <title>Draft genome sequence of Moraxella equi CCUG 4950T type strain.</title>
        <authorList>
            <person name="Salva-Serra F."/>
            <person name="Engstrom-Jakobsson H."/>
            <person name="Thorell K."/>
            <person name="Jaen-Luchoro D."/>
            <person name="Gonzales-Siles L."/>
            <person name="Karlsson R."/>
            <person name="Yazdan S."/>
            <person name="Boulund F."/>
            <person name="Johnning A."/>
            <person name="Engstrand L."/>
            <person name="Kristiansson E."/>
            <person name="Moore E."/>
        </authorList>
    </citation>
    <scope>NUCLEOTIDE SEQUENCE [LARGE SCALE GENOMIC DNA]</scope>
    <source>
        <strain evidence="2 4">CCUG 4950</strain>
    </source>
</reference>
<evidence type="ECO:0000313" key="2">
    <source>
        <dbReference type="EMBL" id="OPH40185.1"/>
    </source>
</evidence>
<dbReference type="EMBL" id="MXAP01000006">
    <property type="protein sequence ID" value="OPH40185.1"/>
    <property type="molecule type" value="Genomic_DNA"/>
</dbReference>
<gene>
    <name evidence="2" type="ORF">B5J93_00460</name>
    <name evidence="3" type="ORF">NCTC11012_02545</name>
</gene>
<dbReference type="AlphaFoldDB" id="A0A378QTU1"/>
<evidence type="ECO:0008006" key="6">
    <source>
        <dbReference type="Google" id="ProtNLM"/>
    </source>
</evidence>
<evidence type="ECO:0000313" key="4">
    <source>
        <dbReference type="Proteomes" id="UP000190777"/>
    </source>
</evidence>
<organism evidence="3 5">
    <name type="scientific">Moraxella equi</name>
    <dbReference type="NCBI Taxonomy" id="60442"/>
    <lineage>
        <taxon>Bacteria</taxon>
        <taxon>Pseudomonadati</taxon>
        <taxon>Pseudomonadota</taxon>
        <taxon>Gammaproteobacteria</taxon>
        <taxon>Moraxellales</taxon>
        <taxon>Moraxellaceae</taxon>
        <taxon>Moraxella</taxon>
    </lineage>
</organism>
<evidence type="ECO:0000256" key="1">
    <source>
        <dbReference type="SAM" id="Phobius"/>
    </source>
</evidence>
<protein>
    <recommendedName>
        <fullName evidence="6">Pentapeptide repeat-containing protein</fullName>
    </recommendedName>
</protein>
<keyword evidence="1" id="KW-1133">Transmembrane helix</keyword>
<dbReference type="EMBL" id="UGQF01000001">
    <property type="protein sequence ID" value="STZ04275.1"/>
    <property type="molecule type" value="Genomic_DNA"/>
</dbReference>
<keyword evidence="1" id="KW-0472">Membrane</keyword>
<evidence type="ECO:0000313" key="5">
    <source>
        <dbReference type="Proteomes" id="UP000254618"/>
    </source>
</evidence>
<name>A0A378QTU1_9GAMM</name>
<dbReference type="RefSeq" id="WP_079323908.1">
    <property type="nucleotide sequence ID" value="NZ_MXAP01000006.1"/>
</dbReference>
<proteinExistence type="predicted"/>
<keyword evidence="1" id="KW-0812">Transmembrane</keyword>
<dbReference type="Proteomes" id="UP000254618">
    <property type="component" value="Unassembled WGS sequence"/>
</dbReference>
<sequence length="517" mass="61805">MLPRDTHCNYPYCGNEIFKNQKYCILHCHQDIATQEDEWYFEKLFLKYLKDKICDYLPRSIGTNLDDYISVSDFFRNNDVIDFLKENYITISDIYFPKFFHLSSLNYLPLCRKIEFSGCHFNQKEIFINGSNVKFYCCTFNCNIEKHFHNNFFKNYDNEIDIFSECLFKDRILFNGINFSEININSLFCNCVFDKNIIIENSTITFDIFRFYHHIGTPTSEKNDVDKFRKIKYLNIRNCKFEKKFILNNFEINELYILDSIFQDKLEIKNSQCKKFEFKNSNVEKVSDFFESHFDRFEMRKSIFRDFAGFENTIFGTKEFGKATFTYVTFMSFANFRGATFNFGLDLSNTNLKESPNFLGINILSDNTNRETFRIIKNSFDKNGNHIEANNYFIQEMKSYKYELKGTKGNFSKKFIVYLNGFISSFGQSYLRPFFILIISIMVYNGLIYGQQFYFVGEDCIFYNFVNNLNNSSRNFLPFSNFLKDRQGIEFISLLFYIWFSILIWQIVVAVKRHTIR</sequence>
<feature type="transmembrane region" description="Helical" evidence="1">
    <location>
        <begin position="430"/>
        <end position="449"/>
    </location>
</feature>
<keyword evidence="4" id="KW-1185">Reference proteome</keyword>
<dbReference type="Proteomes" id="UP000190777">
    <property type="component" value="Unassembled WGS sequence"/>
</dbReference>
<feature type="transmembrane region" description="Helical" evidence="1">
    <location>
        <begin position="491"/>
        <end position="511"/>
    </location>
</feature>
<evidence type="ECO:0000313" key="3">
    <source>
        <dbReference type="EMBL" id="STZ04275.1"/>
    </source>
</evidence>
<reference evidence="3 5" key="2">
    <citation type="submission" date="2018-06" db="EMBL/GenBank/DDBJ databases">
        <authorList>
            <consortium name="Pathogen Informatics"/>
            <person name="Doyle S."/>
        </authorList>
    </citation>
    <scope>NUCLEOTIDE SEQUENCE [LARGE SCALE GENOMIC DNA]</scope>
    <source>
        <strain evidence="3 5">NCTC11012</strain>
    </source>
</reference>
<accession>A0A378QTU1</accession>